<organism evidence="2 3">
    <name type="scientific">Mycolicibacterium aromaticivorans JS19b1 = JCM 16368</name>
    <dbReference type="NCBI Taxonomy" id="1440774"/>
    <lineage>
        <taxon>Bacteria</taxon>
        <taxon>Bacillati</taxon>
        <taxon>Actinomycetota</taxon>
        <taxon>Actinomycetes</taxon>
        <taxon>Mycobacteriales</taxon>
        <taxon>Mycobacteriaceae</taxon>
        <taxon>Mycolicibacterium</taxon>
    </lineage>
</organism>
<evidence type="ECO:0008006" key="4">
    <source>
        <dbReference type="Google" id="ProtNLM"/>
    </source>
</evidence>
<comment type="caution">
    <text evidence="2">The sequence shown here is derived from an EMBL/GenBank/DDBJ whole genome shotgun (WGS) entry which is preliminary data.</text>
</comment>
<dbReference type="Proteomes" id="UP000022835">
    <property type="component" value="Unassembled WGS sequence"/>
</dbReference>
<dbReference type="AlphaFoldDB" id="A0A064CPT7"/>
<evidence type="ECO:0000256" key="1">
    <source>
        <dbReference type="SAM" id="Phobius"/>
    </source>
</evidence>
<keyword evidence="1" id="KW-0812">Transmembrane</keyword>
<feature type="transmembrane region" description="Helical" evidence="1">
    <location>
        <begin position="12"/>
        <end position="29"/>
    </location>
</feature>
<protein>
    <recommendedName>
        <fullName evidence="4">DUF4386 family protein</fullName>
    </recommendedName>
</protein>
<feature type="transmembrane region" description="Helical" evidence="1">
    <location>
        <begin position="89"/>
        <end position="110"/>
    </location>
</feature>
<accession>A0A064CPT7</accession>
<dbReference type="eggNOG" id="ENOG5033W7P">
    <property type="taxonomic scope" value="Bacteria"/>
</dbReference>
<feature type="transmembrane region" description="Helical" evidence="1">
    <location>
        <begin position="57"/>
        <end position="77"/>
    </location>
</feature>
<feature type="transmembrane region" description="Helical" evidence="1">
    <location>
        <begin position="130"/>
        <end position="150"/>
    </location>
</feature>
<dbReference type="EMBL" id="JALN02000001">
    <property type="protein sequence ID" value="KDF00798.1"/>
    <property type="molecule type" value="Genomic_DNA"/>
</dbReference>
<feature type="transmembrane region" description="Helical" evidence="1">
    <location>
        <begin position="194"/>
        <end position="215"/>
    </location>
</feature>
<feature type="transmembrane region" description="Helical" evidence="1">
    <location>
        <begin position="162"/>
        <end position="182"/>
    </location>
</feature>
<proteinExistence type="predicted"/>
<evidence type="ECO:0000313" key="3">
    <source>
        <dbReference type="Proteomes" id="UP000022835"/>
    </source>
</evidence>
<name>A0A064CPT7_9MYCO</name>
<reference evidence="2" key="1">
    <citation type="submission" date="2014-05" db="EMBL/GenBank/DDBJ databases">
        <title>Genome sequence of Mycobacterium aromaticivorans strain JS19b1T (= DSM 45407T).</title>
        <authorList>
            <person name="Kwak Y."/>
            <person name="Park G.-S."/>
            <person name="Li Q.X."/>
            <person name="Lee S.-E."/>
            <person name="Shin J.-H."/>
        </authorList>
    </citation>
    <scope>NUCLEOTIDE SEQUENCE [LARGE SCALE GENOMIC DNA]</scope>
    <source>
        <strain evidence="2">JS19b1</strain>
    </source>
</reference>
<gene>
    <name evidence="2" type="ORF">Y900_018130</name>
</gene>
<dbReference type="RefSeq" id="WP_051660125.1">
    <property type="nucleotide sequence ID" value="NZ_JALN02000001.1"/>
</dbReference>
<keyword evidence="3" id="KW-1185">Reference proteome</keyword>
<evidence type="ECO:0000313" key="2">
    <source>
        <dbReference type="EMBL" id="KDF00798.1"/>
    </source>
</evidence>
<sequence>MDNTRLDRTGGSAGIAFVIATVVAALLTGKPPGPEASNQAVQRFFIDHHNQVVLQGWLYALATGLVIWFAVAVRRLLHTASAGRHLGDLFFVGTVAVAALSFVSMSIRIVAAGAAHELSASAVRAVGADFSLVLLALCGFIVALAATGYVGCVFSQAVLPRWTGWLAVIAAVVNVVGTFSVFLGGGPFSIEGGWGTLLPVAATGVWYLGTSVSLYRAHQTATRDPAG</sequence>
<dbReference type="OrthoDB" id="4719935at2"/>
<keyword evidence="1" id="KW-1133">Transmembrane helix</keyword>
<dbReference type="STRING" id="1440774.Y900_018130"/>
<keyword evidence="1" id="KW-0472">Membrane</keyword>